<dbReference type="UniPathway" id="UPA00148">
    <property type="reaction ID" value="UER00233"/>
</dbReference>
<evidence type="ECO:0000256" key="4">
    <source>
        <dbReference type="ARBA" id="ARBA00022741"/>
    </source>
</evidence>
<comment type="catalytic activity">
    <reaction evidence="6">
        <text>2 cob(II)yrinate a,c diamide + reduced [electron-transfer flavoprotein] + 2 ATP = 2 adenosylcob(III)yrinate a,c-diamide + 2 triphosphate + oxidized [electron-transfer flavoprotein] + 3 H(+)</text>
        <dbReference type="Rhea" id="RHEA:11528"/>
        <dbReference type="Rhea" id="RHEA-COMP:10685"/>
        <dbReference type="Rhea" id="RHEA-COMP:10686"/>
        <dbReference type="ChEBI" id="CHEBI:15378"/>
        <dbReference type="ChEBI" id="CHEBI:18036"/>
        <dbReference type="ChEBI" id="CHEBI:30616"/>
        <dbReference type="ChEBI" id="CHEBI:57692"/>
        <dbReference type="ChEBI" id="CHEBI:58307"/>
        <dbReference type="ChEBI" id="CHEBI:58503"/>
        <dbReference type="ChEBI" id="CHEBI:58537"/>
        <dbReference type="EC" id="2.5.1.17"/>
    </reaction>
</comment>
<sequence>MGHRLSKIYTRTGDQGETGLGDGSRLSKDDLRIHALGDIDELNALIGLLAAHIQQDNSDQQGYWAERLRYMQHALFDLGGEVCIPNHHVLNAESITFLEADIDQMNQQLPMLKDFILPAGSLSCSYAHQARAVCRRAERQLCAVQQRDQNIQQNALQFLNRLSDWLFVAARCLQRQQAGHEVLWQKNITAPVLASNTQESAS</sequence>
<evidence type="ECO:0000313" key="9">
    <source>
        <dbReference type="EMBL" id="AOA59850.1"/>
    </source>
</evidence>
<comment type="subunit">
    <text evidence="2">Homotrimer.</text>
</comment>
<dbReference type="EMBL" id="CP016895">
    <property type="protein sequence ID" value="AOA59850.1"/>
    <property type="molecule type" value="Genomic_DNA"/>
</dbReference>
<keyword evidence="5 6" id="KW-0067">ATP-binding</keyword>
<protein>
    <recommendedName>
        <fullName evidence="6">Corrinoid adenosyltransferase</fullName>
        <ecNumber evidence="6">2.5.1.17</ecNumber>
    </recommendedName>
    <alternativeName>
        <fullName evidence="6">Cob(II)alamin adenosyltransferase</fullName>
    </alternativeName>
    <alternativeName>
        <fullName evidence="6">Cob(II)yrinic acid a,c-diamide adenosyltransferase</fullName>
    </alternativeName>
    <alternativeName>
        <fullName evidence="6">Cobinamide/cobalamin adenosyltransferase</fullName>
    </alternativeName>
</protein>
<dbReference type="KEGG" id="ala:BFG52_03370"/>
<keyword evidence="4 6" id="KW-0547">Nucleotide-binding</keyword>
<dbReference type="InterPro" id="IPR016030">
    <property type="entry name" value="CblAdoTrfase-like"/>
</dbReference>
<feature type="domain" description="Cobalamin adenosyltransferase-like" evidence="8">
    <location>
        <begin position="8"/>
        <end position="172"/>
    </location>
</feature>
<dbReference type="InterPro" id="IPR036451">
    <property type="entry name" value="CblAdoTrfase-like_sf"/>
</dbReference>
<organism evidence="9 10">
    <name type="scientific">Acinetobacter larvae</name>
    <dbReference type="NCBI Taxonomy" id="1789224"/>
    <lineage>
        <taxon>Bacteria</taxon>
        <taxon>Pseudomonadati</taxon>
        <taxon>Pseudomonadota</taxon>
        <taxon>Gammaproteobacteria</taxon>
        <taxon>Moraxellales</taxon>
        <taxon>Moraxellaceae</taxon>
        <taxon>Acinetobacter</taxon>
    </lineage>
</organism>
<comment type="pathway">
    <text evidence="6">Cofactor biosynthesis; adenosylcobalamin biosynthesis; adenosylcobalamin from cob(II)yrinate a,c-diamide: step 2/7.</text>
</comment>
<comment type="catalytic activity">
    <reaction evidence="6">
        <text>2 cob(II)alamin + reduced [electron-transfer flavoprotein] + 2 ATP = 2 adenosylcob(III)alamin + 2 triphosphate + oxidized [electron-transfer flavoprotein] + 3 H(+)</text>
        <dbReference type="Rhea" id="RHEA:28671"/>
        <dbReference type="Rhea" id="RHEA-COMP:10685"/>
        <dbReference type="Rhea" id="RHEA-COMP:10686"/>
        <dbReference type="ChEBI" id="CHEBI:15378"/>
        <dbReference type="ChEBI" id="CHEBI:16304"/>
        <dbReference type="ChEBI" id="CHEBI:18036"/>
        <dbReference type="ChEBI" id="CHEBI:18408"/>
        <dbReference type="ChEBI" id="CHEBI:30616"/>
        <dbReference type="ChEBI" id="CHEBI:57692"/>
        <dbReference type="ChEBI" id="CHEBI:58307"/>
        <dbReference type="EC" id="2.5.1.17"/>
    </reaction>
</comment>
<evidence type="ECO:0000313" key="10">
    <source>
        <dbReference type="Proteomes" id="UP000093391"/>
    </source>
</evidence>
<dbReference type="PANTHER" id="PTHR12213:SF0">
    <property type="entry name" value="CORRINOID ADENOSYLTRANSFERASE MMAB"/>
    <property type="match status" value="1"/>
</dbReference>
<evidence type="ECO:0000256" key="1">
    <source>
        <dbReference type="ARBA" id="ARBA00007487"/>
    </source>
</evidence>
<dbReference type="GO" id="GO:0008817">
    <property type="term" value="F:corrinoid adenosyltransferase activity"/>
    <property type="evidence" value="ECO:0007669"/>
    <property type="project" value="UniProtKB-UniRule"/>
</dbReference>
<dbReference type="GO" id="GO:0005524">
    <property type="term" value="F:ATP binding"/>
    <property type="evidence" value="ECO:0007669"/>
    <property type="project" value="UniProtKB-UniRule"/>
</dbReference>
<dbReference type="EC" id="2.5.1.17" evidence="6"/>
<evidence type="ECO:0000259" key="8">
    <source>
        <dbReference type="Pfam" id="PF01923"/>
    </source>
</evidence>
<evidence type="ECO:0000256" key="6">
    <source>
        <dbReference type="RuleBase" id="RU366026"/>
    </source>
</evidence>
<proteinExistence type="inferred from homology"/>
<evidence type="ECO:0000256" key="7">
    <source>
        <dbReference type="SAM" id="MobiDB-lite"/>
    </source>
</evidence>
<dbReference type="RefSeq" id="WP_067559064.1">
    <property type="nucleotide sequence ID" value="NZ_CP016895.1"/>
</dbReference>
<evidence type="ECO:0000256" key="2">
    <source>
        <dbReference type="ARBA" id="ARBA00011233"/>
    </source>
</evidence>
<keyword evidence="3 6" id="KW-0808">Transferase</keyword>
<dbReference type="FunFam" id="1.20.1200.10:FF:000001">
    <property type="entry name" value="Cob(I)yrinic acid a,c-diamide adenosyltransferase"/>
    <property type="match status" value="1"/>
</dbReference>
<dbReference type="Gene3D" id="1.20.1200.10">
    <property type="entry name" value="Cobalamin adenosyltransferase-like"/>
    <property type="match status" value="1"/>
</dbReference>
<dbReference type="GO" id="GO:0009236">
    <property type="term" value="P:cobalamin biosynthetic process"/>
    <property type="evidence" value="ECO:0007669"/>
    <property type="project" value="UniProtKB-UniRule"/>
</dbReference>
<name>A0A1B2M3S0_9GAMM</name>
<keyword evidence="6" id="KW-0169">Cobalamin biosynthesis</keyword>
<dbReference type="Proteomes" id="UP000093391">
    <property type="component" value="Chromosome"/>
</dbReference>
<dbReference type="STRING" id="1789224.BFG52_03370"/>
<keyword evidence="10" id="KW-1185">Reference proteome</keyword>
<evidence type="ECO:0000256" key="5">
    <source>
        <dbReference type="ARBA" id="ARBA00022840"/>
    </source>
</evidence>
<evidence type="ECO:0000256" key="3">
    <source>
        <dbReference type="ARBA" id="ARBA00022679"/>
    </source>
</evidence>
<feature type="region of interest" description="Disordered" evidence="7">
    <location>
        <begin position="1"/>
        <end position="23"/>
    </location>
</feature>
<dbReference type="Pfam" id="PF01923">
    <property type="entry name" value="Cob_adeno_trans"/>
    <property type="match status" value="1"/>
</dbReference>
<accession>A0A1B2M3S0</accession>
<dbReference type="PANTHER" id="PTHR12213">
    <property type="entry name" value="CORRINOID ADENOSYLTRANSFERASE"/>
    <property type="match status" value="1"/>
</dbReference>
<dbReference type="OrthoDB" id="9778896at2"/>
<gene>
    <name evidence="9" type="ORF">BFG52_03370</name>
</gene>
<dbReference type="SUPFAM" id="SSF89028">
    <property type="entry name" value="Cobalamin adenosyltransferase-like"/>
    <property type="match status" value="1"/>
</dbReference>
<dbReference type="AlphaFoldDB" id="A0A1B2M3S0"/>
<dbReference type="NCBIfam" id="TIGR00636">
    <property type="entry name" value="PduO_Nterm"/>
    <property type="match status" value="1"/>
</dbReference>
<dbReference type="InterPro" id="IPR029499">
    <property type="entry name" value="PduO-typ"/>
</dbReference>
<reference evidence="9 10" key="1">
    <citation type="submission" date="2016-08" db="EMBL/GenBank/DDBJ databases">
        <authorList>
            <person name="Seilhamer J.J."/>
        </authorList>
    </citation>
    <scope>NUCLEOTIDE SEQUENCE [LARGE SCALE GENOMIC DNA]</scope>
    <source>
        <strain evidence="9 10">BRTC-1</strain>
    </source>
</reference>
<comment type="similarity">
    <text evidence="1 6">Belongs to the Cob(I)alamin adenosyltransferase family.</text>
</comment>